<dbReference type="PANTHER" id="PTHR32343:SF16">
    <property type="entry name" value="RNA-BINDING (RRM_RBD_RNP MOTIFS) FAMILY PROTEIN"/>
    <property type="match status" value="1"/>
</dbReference>
<dbReference type="AlphaFoldDB" id="A0A7J9GPP5"/>
<evidence type="ECO:0008006" key="3">
    <source>
        <dbReference type="Google" id="ProtNLM"/>
    </source>
</evidence>
<gene>
    <name evidence="1" type="ORF">Gohar_010066</name>
</gene>
<evidence type="ECO:0000313" key="1">
    <source>
        <dbReference type="EMBL" id="MBA0799556.1"/>
    </source>
</evidence>
<dbReference type="PANTHER" id="PTHR32343">
    <property type="entry name" value="SERINE/ARGININE-RICH SPLICING FACTOR"/>
    <property type="match status" value="1"/>
</dbReference>
<accession>A0A7J9GPP5</accession>
<keyword evidence="2" id="KW-1185">Reference proteome</keyword>
<proteinExistence type="predicted"/>
<name>A0A7J9GPP5_9ROSI</name>
<sequence length="386" mass="42335">MYPGGYTAEITSLSPKATEKDLCDFFAYCGAIEHIEIIRYLLLLCFWFWTKPQKSLSMMVYVHDFFHICCAFANLLLRGEKSQKLQNVLLEMISCWIIGKMSKARALLSEMLSCLVLDISDAVNESAREKSEARVLLSEMLYYEILSIYDLIKCGHKNSCCIMTRAAFLNRCGEYACTAYVTFKDAYSLETAVLLSGATIGDQSVCISKWGSYGDDSYPWDSSTWKTEEDTSSSVTHMHPFVSSPGEAVTVVKTMLAKGYVLGKDALIKAKDLDESYRVSATAAAKVAELSNRIGLTDKINTSMETVKSVDEKYHVSDITKSVASVTGTAVVTAASFTGRTAVAATNAVVNSSYFAKGALWVSGMLNRAAQAAADLSKHGNKQTHT</sequence>
<dbReference type="EMBL" id="JABFAD010000006">
    <property type="protein sequence ID" value="MBA0799556.1"/>
    <property type="molecule type" value="Genomic_DNA"/>
</dbReference>
<organism evidence="1 2">
    <name type="scientific">Gossypium harknessii</name>
    <dbReference type="NCBI Taxonomy" id="34285"/>
    <lineage>
        <taxon>Eukaryota</taxon>
        <taxon>Viridiplantae</taxon>
        <taxon>Streptophyta</taxon>
        <taxon>Embryophyta</taxon>
        <taxon>Tracheophyta</taxon>
        <taxon>Spermatophyta</taxon>
        <taxon>Magnoliopsida</taxon>
        <taxon>eudicotyledons</taxon>
        <taxon>Gunneridae</taxon>
        <taxon>Pentapetalae</taxon>
        <taxon>rosids</taxon>
        <taxon>malvids</taxon>
        <taxon>Malvales</taxon>
        <taxon>Malvaceae</taxon>
        <taxon>Malvoideae</taxon>
        <taxon>Gossypium</taxon>
    </lineage>
</organism>
<protein>
    <recommendedName>
        <fullName evidence="3">Binding partner of ACD11 1-like</fullName>
    </recommendedName>
</protein>
<comment type="caution">
    <text evidence="1">The sequence shown here is derived from an EMBL/GenBank/DDBJ whole genome shotgun (WGS) entry which is preliminary data.</text>
</comment>
<reference evidence="1 2" key="1">
    <citation type="journal article" date="2019" name="Genome Biol. Evol.">
        <title>Insights into the evolution of the New World diploid cottons (Gossypium, subgenus Houzingenia) based on genome sequencing.</title>
        <authorList>
            <person name="Grover C.E."/>
            <person name="Arick M.A. 2nd"/>
            <person name="Thrash A."/>
            <person name="Conover J.L."/>
            <person name="Sanders W.S."/>
            <person name="Peterson D.G."/>
            <person name="Frelichowski J.E."/>
            <person name="Scheffler J.A."/>
            <person name="Scheffler B.E."/>
            <person name="Wendel J.F."/>
        </authorList>
    </citation>
    <scope>NUCLEOTIDE SEQUENCE [LARGE SCALE GENOMIC DNA]</scope>
    <source>
        <strain evidence="1">0</strain>
        <tissue evidence="1">Leaf</tissue>
    </source>
</reference>
<dbReference type="Proteomes" id="UP000593560">
    <property type="component" value="Unassembled WGS sequence"/>
</dbReference>
<evidence type="ECO:0000313" key="2">
    <source>
        <dbReference type="Proteomes" id="UP000593560"/>
    </source>
</evidence>
<dbReference type="OrthoDB" id="7763451at2759"/>